<keyword evidence="1" id="KW-0479">Metal-binding</keyword>
<organism evidence="4 5">
    <name type="scientific">Pelotomaculum propionicicum</name>
    <dbReference type="NCBI Taxonomy" id="258475"/>
    <lineage>
        <taxon>Bacteria</taxon>
        <taxon>Bacillati</taxon>
        <taxon>Bacillota</taxon>
        <taxon>Clostridia</taxon>
        <taxon>Eubacteriales</taxon>
        <taxon>Desulfotomaculaceae</taxon>
        <taxon>Pelotomaculum</taxon>
    </lineage>
</organism>
<evidence type="ECO:0000256" key="3">
    <source>
        <dbReference type="PROSITE-ProRule" id="PRU00742"/>
    </source>
</evidence>
<dbReference type="Pfam" id="PF00491">
    <property type="entry name" value="Arginase"/>
    <property type="match status" value="1"/>
</dbReference>
<dbReference type="PANTHER" id="PTHR11358:SF26">
    <property type="entry name" value="GUANIDINO ACID HYDROLASE, MITOCHONDRIAL"/>
    <property type="match status" value="1"/>
</dbReference>
<evidence type="ECO:0000256" key="1">
    <source>
        <dbReference type="ARBA" id="ARBA00022723"/>
    </source>
</evidence>
<keyword evidence="2 4" id="KW-0378">Hydrolase</keyword>
<name>A0A4Y7RJ76_9FIRM</name>
<dbReference type="EC" id="3.5.3.11" evidence="4"/>
<comment type="caution">
    <text evidence="4">The sequence shown here is derived from an EMBL/GenBank/DDBJ whole genome shotgun (WGS) entry which is preliminary data.</text>
</comment>
<dbReference type="RefSeq" id="WP_192902998.1">
    <property type="nucleotide sequence ID" value="NZ_QFFZ01000062.1"/>
</dbReference>
<dbReference type="GO" id="GO:0033389">
    <property type="term" value="P:putrescine biosynthetic process from arginine, via agmatine"/>
    <property type="evidence" value="ECO:0007669"/>
    <property type="project" value="TreeGrafter"/>
</dbReference>
<evidence type="ECO:0000313" key="5">
    <source>
        <dbReference type="Proteomes" id="UP000297597"/>
    </source>
</evidence>
<proteinExistence type="inferred from homology"/>
<dbReference type="Gene3D" id="3.40.800.10">
    <property type="entry name" value="Ureohydrolase domain"/>
    <property type="match status" value="1"/>
</dbReference>
<dbReference type="InterPro" id="IPR006035">
    <property type="entry name" value="Ureohydrolase"/>
</dbReference>
<dbReference type="PANTHER" id="PTHR11358">
    <property type="entry name" value="ARGINASE/AGMATINASE"/>
    <property type="match status" value="1"/>
</dbReference>
<dbReference type="EMBL" id="QFFZ01000062">
    <property type="protein sequence ID" value="TEB09044.1"/>
    <property type="molecule type" value="Genomic_DNA"/>
</dbReference>
<reference evidence="4 5" key="1">
    <citation type="journal article" date="2018" name="Environ. Microbiol.">
        <title>Novel energy conservation strategies and behaviour of Pelotomaculum schinkii driving syntrophic propionate catabolism.</title>
        <authorList>
            <person name="Hidalgo-Ahumada C.A.P."/>
            <person name="Nobu M.K."/>
            <person name="Narihiro T."/>
            <person name="Tamaki H."/>
            <person name="Liu W.T."/>
            <person name="Kamagata Y."/>
            <person name="Stams A.J.M."/>
            <person name="Imachi H."/>
            <person name="Sousa D.Z."/>
        </authorList>
    </citation>
    <scope>NUCLEOTIDE SEQUENCE [LARGE SCALE GENOMIC DNA]</scope>
    <source>
        <strain evidence="4 5">MGP</strain>
    </source>
</reference>
<dbReference type="PROSITE" id="PS51409">
    <property type="entry name" value="ARGINASE_2"/>
    <property type="match status" value="1"/>
</dbReference>
<keyword evidence="5" id="KW-1185">Reference proteome</keyword>
<dbReference type="Proteomes" id="UP000297597">
    <property type="component" value="Unassembled WGS sequence"/>
</dbReference>
<dbReference type="GO" id="GO:0046872">
    <property type="term" value="F:metal ion binding"/>
    <property type="evidence" value="ECO:0007669"/>
    <property type="project" value="UniProtKB-KW"/>
</dbReference>
<dbReference type="AlphaFoldDB" id="A0A4Y7RJ76"/>
<evidence type="ECO:0000256" key="2">
    <source>
        <dbReference type="ARBA" id="ARBA00022801"/>
    </source>
</evidence>
<accession>A0A4Y7RJ76</accession>
<gene>
    <name evidence="4" type="primary">speB_2</name>
    <name evidence="4" type="ORF">Pmgp_03436</name>
</gene>
<dbReference type="SUPFAM" id="SSF52768">
    <property type="entry name" value="Arginase/deacetylase"/>
    <property type="match status" value="1"/>
</dbReference>
<dbReference type="InterPro" id="IPR023696">
    <property type="entry name" value="Ureohydrolase_dom_sf"/>
</dbReference>
<comment type="similarity">
    <text evidence="3">Belongs to the arginase family.</text>
</comment>
<evidence type="ECO:0000313" key="4">
    <source>
        <dbReference type="EMBL" id="TEB09044.1"/>
    </source>
</evidence>
<dbReference type="GO" id="GO:0008783">
    <property type="term" value="F:agmatinase activity"/>
    <property type="evidence" value="ECO:0007669"/>
    <property type="project" value="UniProtKB-EC"/>
</dbReference>
<sequence>MKNRTPLFWGCDFDPNPDIDGIRRKLMNFMQNQGQASKRGPYDLYKDNSSLFPRDNQAEFFAGKYPCPSWVSATPDFAREIYPEMYRKFIDKGSCLAYAEQFGAHVVSHTPAGRIPVSLGVDHCITGGIYKALAQQHQNMILIVLDKHLDALSPYVRNQMVGYSLEQSNKNRLQRDNYEYHGDHFYGNYDTGSFLNYLLKKKVIFGRDLMVFGIQDAPDPRLRKIDDKRVNGYLAEYDWLIGSGVYIAPLAALRRKNFRGHYAEIENCLVDKEVYLSVDIDVYNGGLGRSARYFSSDGLDFPDIKRLLEWMGLEKAKLVGMDIMELDVNMLKESKFTEAEVGAAYDKLISLAFGEV</sequence>
<protein>
    <submittedName>
        <fullName evidence="4">Agmatinase</fullName>
        <ecNumber evidence="4">3.5.3.11</ecNumber>
    </submittedName>
</protein>